<evidence type="ECO:0000259" key="1">
    <source>
        <dbReference type="Pfam" id="PF03374"/>
    </source>
</evidence>
<dbReference type="EMBL" id="ADMT01000036">
    <property type="protein sequence ID" value="EFF84402.1"/>
    <property type="molecule type" value="Genomic_DNA"/>
</dbReference>
<feature type="domain" description="Antirepressor protein C-terminal" evidence="1">
    <location>
        <begin position="155"/>
        <end position="248"/>
    </location>
</feature>
<gene>
    <name evidence="2" type="ORF">HMP0015_0101</name>
</gene>
<reference evidence="3" key="1">
    <citation type="submission" date="2010-03" db="EMBL/GenBank/DDBJ databases">
        <title>Complete sequence of Mobiluncus curtisii ATCC 43063.</title>
        <authorList>
            <person name="Muzny D."/>
            <person name="Qin X."/>
            <person name="Deng J."/>
            <person name="Jiang H."/>
            <person name="Liu Y."/>
            <person name="Qu J."/>
            <person name="Song X.-Z."/>
            <person name="Zhang L."/>
            <person name="Thornton R."/>
            <person name="Coyle M."/>
            <person name="Francisco L."/>
            <person name="Jackson L."/>
            <person name="Javaid M."/>
            <person name="Korchina V."/>
            <person name="Kovar C."/>
            <person name="Mata R."/>
            <person name="Mathew T."/>
            <person name="Ngo R."/>
            <person name="Nguyen L."/>
            <person name="Nguyen N."/>
            <person name="Okwuonu G."/>
            <person name="Ongeri F."/>
            <person name="Pham C."/>
            <person name="Simmons D."/>
            <person name="Wilczek-Boney K."/>
            <person name="Hale W."/>
            <person name="Jakkamsetti A."/>
            <person name="Pham P."/>
            <person name="Ruth R."/>
            <person name="San Lucas F."/>
            <person name="Warren J."/>
            <person name="Zhang J."/>
            <person name="Zhao Z."/>
            <person name="Zhou C."/>
            <person name="Zhu D."/>
            <person name="Lee S."/>
            <person name="Bess C."/>
            <person name="Blankenburg K."/>
            <person name="Forbes L."/>
            <person name="Fu Q."/>
            <person name="Gubbala S."/>
            <person name="Hirani K."/>
            <person name="Jayaseelan J.C."/>
            <person name="Lara F."/>
            <person name="Munidasa M."/>
            <person name="Palculict T."/>
            <person name="Patil S."/>
            <person name="Pu L.-L."/>
            <person name="Saada N."/>
            <person name="Tang L."/>
            <person name="Weissenberger G."/>
            <person name="Zhu Y."/>
            <person name="Hemphill L."/>
            <person name="Shang Y."/>
            <person name="Youmans B."/>
            <person name="Ayvaz T."/>
            <person name="Ross M."/>
            <person name="Santibanez J."/>
            <person name="Aqrawi P."/>
            <person name="Gross S."/>
            <person name="Joshi V."/>
            <person name="Fowler G."/>
            <person name="Nazareth L."/>
            <person name="Reid J."/>
            <person name="Worley K."/>
            <person name="Petrosino J."/>
            <person name="Highlander S."/>
            <person name="Gibbs R."/>
            <person name="Gibbs R."/>
        </authorList>
    </citation>
    <scope>NUCLEOTIDE SEQUENCE [LARGE SCALE GENOMIC DNA]</scope>
    <source>
        <strain evidence="3">ATCC 19194</strain>
    </source>
</reference>
<dbReference type="GO" id="GO:0003677">
    <property type="term" value="F:DNA binding"/>
    <property type="evidence" value="ECO:0007669"/>
    <property type="project" value="InterPro"/>
</dbReference>
<sequence length="257" mass="29199">MTSLSLQTQNSTPFNTAINTANNIVKMTSQQIADLVQSRHDDVKRSIERLVTSGVIVQPPMADEQSIDTLGRSRTTKVYVFEGDQGERDTTIIVAQLSPQFLGQVVDQWRFLKQQVLEMNKPSYMIEDRVERAKKWIEEETAKQQIEAKLIEAKQVIEVQQVDVDALERIASRKGSMTVRDAAKLLNMRPIDLRDWMLANKWTYSPYKGKYRPTAAHATAGHLTLSANEYDPLVRVTWKGLALLAKRLNVTLDTDNI</sequence>
<dbReference type="Proteomes" id="UP000003085">
    <property type="component" value="Unassembled WGS sequence"/>
</dbReference>
<accession>D4XK59</accession>
<dbReference type="AlphaFoldDB" id="D4XK59"/>
<dbReference type="HOGENOM" id="CLU_046670_7_3_6"/>
<evidence type="ECO:0000313" key="3">
    <source>
        <dbReference type="Proteomes" id="UP000003085"/>
    </source>
</evidence>
<proteinExistence type="predicted"/>
<dbReference type="InterPro" id="IPR005039">
    <property type="entry name" value="Ant_C"/>
</dbReference>
<comment type="caution">
    <text evidence="2">The sequence shown here is derived from an EMBL/GenBank/DDBJ whole genome shotgun (WGS) entry which is preliminary data.</text>
</comment>
<organism evidence="2 3">
    <name type="scientific">Acinetobacter haemolyticus ATCC 19194</name>
    <dbReference type="NCBI Taxonomy" id="707232"/>
    <lineage>
        <taxon>Bacteria</taxon>
        <taxon>Pseudomonadati</taxon>
        <taxon>Pseudomonadota</taxon>
        <taxon>Gammaproteobacteria</taxon>
        <taxon>Moraxellales</taxon>
        <taxon>Moraxellaceae</taxon>
        <taxon>Acinetobacter</taxon>
    </lineage>
</organism>
<name>D4XK59_ACIHA</name>
<evidence type="ECO:0000313" key="2">
    <source>
        <dbReference type="EMBL" id="EFF84402.1"/>
    </source>
</evidence>
<dbReference type="Pfam" id="PF03374">
    <property type="entry name" value="ANT"/>
    <property type="match status" value="1"/>
</dbReference>
<dbReference type="RefSeq" id="WP_004641761.1">
    <property type="nucleotide sequence ID" value="NZ_GG770436.1"/>
</dbReference>
<protein>
    <recommendedName>
        <fullName evidence="1">Antirepressor protein C-terminal domain-containing protein</fullName>
    </recommendedName>
</protein>